<feature type="binding site" evidence="13">
    <location>
        <position position="254"/>
    </location>
    <ligand>
        <name>sn-glycerol 3-phosphate</name>
        <dbReference type="ChEBI" id="CHEBI:57597"/>
    </ligand>
</feature>
<dbReference type="SUPFAM" id="SSF51735">
    <property type="entry name" value="NAD(P)-binding Rossmann-fold domains"/>
    <property type="match status" value="1"/>
</dbReference>
<dbReference type="EC" id="1.1.1.94" evidence="10 13"/>
<keyword evidence="21" id="KW-1185">Reference proteome</keyword>
<evidence type="ECO:0000256" key="3">
    <source>
        <dbReference type="ARBA" id="ARBA00022857"/>
    </source>
</evidence>
<feature type="binding site" evidence="13">
    <location>
        <position position="138"/>
    </location>
    <ligand>
        <name>sn-glycerol 3-phosphate</name>
        <dbReference type="ChEBI" id="CHEBI:57597"/>
    </ligand>
</feature>
<evidence type="ECO:0000256" key="4">
    <source>
        <dbReference type="ARBA" id="ARBA00023002"/>
    </source>
</evidence>
<evidence type="ECO:0000256" key="12">
    <source>
        <dbReference type="ARBA" id="ARBA00080511"/>
    </source>
</evidence>
<dbReference type="AlphaFoldDB" id="A0AAE7CQF9"/>
<comment type="caution">
    <text evidence="13">Lacks conserved residue(s) required for the propagation of feature annotation.</text>
</comment>
<dbReference type="GO" id="GO:0006650">
    <property type="term" value="P:glycerophospholipid metabolic process"/>
    <property type="evidence" value="ECO:0007669"/>
    <property type="project" value="UniProtKB-UniRule"/>
</dbReference>
<dbReference type="FunFam" id="3.40.50.720:FF:000019">
    <property type="entry name" value="Glycerol-3-phosphate dehydrogenase [NAD(P)+]"/>
    <property type="match status" value="1"/>
</dbReference>
<dbReference type="Gene3D" id="1.10.1040.10">
    <property type="entry name" value="N-(1-d-carboxylethyl)-l-norvaline Dehydrogenase, domain 2"/>
    <property type="match status" value="1"/>
</dbReference>
<name>A0AAE7CQF9_9GAMM</name>
<evidence type="ECO:0000256" key="2">
    <source>
        <dbReference type="ARBA" id="ARBA00022516"/>
    </source>
</evidence>
<feature type="binding site" evidence="13">
    <location>
        <position position="13"/>
    </location>
    <ligand>
        <name>NADPH</name>
        <dbReference type="ChEBI" id="CHEBI:57783"/>
    </ligand>
</feature>
<organism evidence="20 21">
    <name type="scientific">Allofrancisella inopinata</name>
    <dbReference type="NCBI Taxonomy" id="1085647"/>
    <lineage>
        <taxon>Bacteria</taxon>
        <taxon>Pseudomonadati</taxon>
        <taxon>Pseudomonadota</taxon>
        <taxon>Gammaproteobacteria</taxon>
        <taxon>Thiotrichales</taxon>
        <taxon>Francisellaceae</taxon>
        <taxon>Allofrancisella</taxon>
    </lineage>
</organism>
<dbReference type="Pfam" id="PF07479">
    <property type="entry name" value="NAD_Gly3P_dh_C"/>
    <property type="match status" value="1"/>
</dbReference>
<dbReference type="Gene3D" id="3.40.50.720">
    <property type="entry name" value="NAD(P)-binding Rossmann-like Domain"/>
    <property type="match status" value="1"/>
</dbReference>
<evidence type="ECO:0000313" key="20">
    <source>
        <dbReference type="EMBL" id="QIV95732.1"/>
    </source>
</evidence>
<evidence type="ECO:0000256" key="6">
    <source>
        <dbReference type="ARBA" id="ARBA00023098"/>
    </source>
</evidence>
<sequence length="341" mass="37447">MQKSILVLGAGAWGTALALQLAYKGHNVRINSWRESHNQQMLKNHNNIKYLPNIEKFPNNLTAIFNWQESIVDFDQILIATPSSGFKNILVELKEYILPKQGIISATKGFCHNSYALLDEIANEILPGTKFALITGPSFAKEVAQKLPTAVVVASKDIEYAKEVQKLFSNENFRCYTTTDIIGAQIGGAVKNVLAIAAGIAAGMNFGVNAHAALITRGLAEIKKLGLKLGADSETFIGLSCLGDLLLTCSDNQSRNRRFGLYIGQGHSIDESLKMVNNVVEGYFTAQAVYNLAKKHNVDMPLVFATYRVLYESAEPKNIVKQLMQRELKDENQPPATSLGT</sequence>
<evidence type="ECO:0000256" key="17">
    <source>
        <dbReference type="RuleBase" id="RU000437"/>
    </source>
</evidence>
<dbReference type="SUPFAM" id="SSF48179">
    <property type="entry name" value="6-phosphogluconate dehydrogenase C-terminal domain-like"/>
    <property type="match status" value="1"/>
</dbReference>
<feature type="binding site" evidence="13">
    <location>
        <position position="50"/>
    </location>
    <ligand>
        <name>NADPH</name>
        <dbReference type="ChEBI" id="CHEBI:57783"/>
    </ligand>
</feature>
<dbReference type="InterPro" id="IPR006168">
    <property type="entry name" value="G3P_DH_NAD-dep"/>
</dbReference>
<dbReference type="Pfam" id="PF01210">
    <property type="entry name" value="NAD_Gly3P_dh_N"/>
    <property type="match status" value="1"/>
</dbReference>
<feature type="binding site" evidence="13">
    <location>
        <position position="136"/>
    </location>
    <ligand>
        <name>sn-glycerol 3-phosphate</name>
        <dbReference type="ChEBI" id="CHEBI:57597"/>
    </ligand>
</feature>
<keyword evidence="13" id="KW-0963">Cytoplasm</keyword>
<dbReference type="FunFam" id="1.10.1040.10:FF:000001">
    <property type="entry name" value="Glycerol-3-phosphate dehydrogenase [NAD(P)+]"/>
    <property type="match status" value="1"/>
</dbReference>
<dbReference type="PROSITE" id="PS00957">
    <property type="entry name" value="NAD_G3PDH"/>
    <property type="match status" value="1"/>
</dbReference>
<evidence type="ECO:0000256" key="5">
    <source>
        <dbReference type="ARBA" id="ARBA00023027"/>
    </source>
</evidence>
<evidence type="ECO:0000256" key="15">
    <source>
        <dbReference type="PIRSR" id="PIRSR000114-2"/>
    </source>
</evidence>
<feature type="binding site" evidence="13">
    <location>
        <position position="108"/>
    </location>
    <ligand>
        <name>sn-glycerol 3-phosphate</name>
        <dbReference type="ChEBI" id="CHEBI:57597"/>
    </ligand>
</feature>
<feature type="binding site" evidence="15">
    <location>
        <position position="108"/>
    </location>
    <ligand>
        <name>substrate</name>
    </ligand>
</feature>
<gene>
    <name evidence="13" type="primary">gpsA</name>
    <name evidence="20" type="ORF">E4K63_02355</name>
</gene>
<dbReference type="PIRSF" id="PIRSF000114">
    <property type="entry name" value="Glycerol-3-P_dh"/>
    <property type="match status" value="1"/>
</dbReference>
<dbReference type="InterPro" id="IPR011128">
    <property type="entry name" value="G3P_DH_NAD-dep_N"/>
</dbReference>
<keyword evidence="5 13" id="KW-0520">NAD</keyword>
<comment type="subcellular location">
    <subcellularLocation>
        <location evidence="13">Cytoplasm</location>
    </subcellularLocation>
</comment>
<dbReference type="InterPro" id="IPR036291">
    <property type="entry name" value="NAD(P)-bd_dom_sf"/>
</dbReference>
<evidence type="ECO:0000256" key="1">
    <source>
        <dbReference type="ARBA" id="ARBA00011009"/>
    </source>
</evidence>
<keyword evidence="13" id="KW-0547">Nucleotide-binding</keyword>
<comment type="catalytic activity">
    <reaction evidence="9">
        <text>sn-glycerol 3-phosphate + NADP(+) = dihydroxyacetone phosphate + NADPH + H(+)</text>
        <dbReference type="Rhea" id="RHEA:11096"/>
        <dbReference type="ChEBI" id="CHEBI:15378"/>
        <dbReference type="ChEBI" id="CHEBI:57597"/>
        <dbReference type="ChEBI" id="CHEBI:57642"/>
        <dbReference type="ChEBI" id="CHEBI:57783"/>
        <dbReference type="ChEBI" id="CHEBI:58349"/>
        <dbReference type="EC" id="1.1.1.94"/>
    </reaction>
    <physiologicalReaction direction="right-to-left" evidence="9">
        <dbReference type="Rhea" id="RHEA:11098"/>
    </physiologicalReaction>
</comment>
<dbReference type="KEGG" id="aii:E4K63_02355"/>
<keyword evidence="8 13" id="KW-1208">Phospholipid metabolism</keyword>
<reference evidence="20 21" key="1">
    <citation type="submission" date="2019-03" db="EMBL/GenBank/DDBJ databases">
        <title>Complete Genome Sequence of Allofrancisella inopinata Strain SYSU YG23 Isolated from Water-Cooling Systems in China.</title>
        <authorList>
            <person name="Ohrman C."/>
            <person name="Uneklint I."/>
            <person name="Sjodin A."/>
        </authorList>
    </citation>
    <scope>NUCLEOTIDE SEQUENCE [LARGE SCALE GENOMIC DNA]</scope>
    <source>
        <strain evidence="20 21">SYSU YG23</strain>
    </source>
</reference>
<feature type="binding site" evidence="13">
    <location>
        <position position="191"/>
    </location>
    <ligand>
        <name>sn-glycerol 3-phosphate</name>
        <dbReference type="ChEBI" id="CHEBI:57597"/>
    </ligand>
</feature>
<evidence type="ECO:0000256" key="8">
    <source>
        <dbReference type="ARBA" id="ARBA00023264"/>
    </source>
</evidence>
<dbReference type="InterPro" id="IPR006109">
    <property type="entry name" value="G3P_DH_NAD-dep_C"/>
</dbReference>
<keyword evidence="7 13" id="KW-0594">Phospholipid biosynthesis</keyword>
<evidence type="ECO:0000313" key="21">
    <source>
        <dbReference type="Proteomes" id="UP000502004"/>
    </source>
</evidence>
<dbReference type="GO" id="GO:0008654">
    <property type="term" value="P:phospholipid biosynthetic process"/>
    <property type="evidence" value="ECO:0007669"/>
    <property type="project" value="UniProtKB-KW"/>
</dbReference>
<comment type="catalytic activity">
    <reaction evidence="13">
        <text>sn-glycerol 3-phosphate + NAD(+) = dihydroxyacetone phosphate + NADH + H(+)</text>
        <dbReference type="Rhea" id="RHEA:11092"/>
        <dbReference type="ChEBI" id="CHEBI:15378"/>
        <dbReference type="ChEBI" id="CHEBI:57540"/>
        <dbReference type="ChEBI" id="CHEBI:57597"/>
        <dbReference type="ChEBI" id="CHEBI:57642"/>
        <dbReference type="ChEBI" id="CHEBI:57945"/>
        <dbReference type="EC" id="1.1.1.94"/>
    </reaction>
</comment>
<dbReference type="NCBIfam" id="NF000940">
    <property type="entry name" value="PRK00094.1-2"/>
    <property type="match status" value="1"/>
</dbReference>
<comment type="pathway">
    <text evidence="13">Membrane lipid metabolism; glycerophospholipid metabolism.</text>
</comment>
<dbReference type="NCBIfam" id="NF000942">
    <property type="entry name" value="PRK00094.1-4"/>
    <property type="match status" value="1"/>
</dbReference>
<evidence type="ECO:0000259" key="19">
    <source>
        <dbReference type="Pfam" id="PF07479"/>
    </source>
</evidence>
<feature type="active site" description="Proton acceptor" evidence="13 14">
    <location>
        <position position="191"/>
    </location>
</feature>
<feature type="binding site" evidence="13">
    <location>
        <position position="255"/>
    </location>
    <ligand>
        <name>NADPH</name>
        <dbReference type="ChEBI" id="CHEBI:57783"/>
    </ligand>
</feature>
<dbReference type="PANTHER" id="PTHR11728">
    <property type="entry name" value="GLYCEROL-3-PHOSPHATE DEHYDROGENASE"/>
    <property type="match status" value="1"/>
</dbReference>
<dbReference type="InterPro" id="IPR013328">
    <property type="entry name" value="6PGD_dom2"/>
</dbReference>
<dbReference type="GO" id="GO:0046167">
    <property type="term" value="P:glycerol-3-phosphate biosynthetic process"/>
    <property type="evidence" value="ECO:0007669"/>
    <property type="project" value="UniProtKB-UniRule"/>
</dbReference>
<dbReference type="GO" id="GO:0005975">
    <property type="term" value="P:carbohydrate metabolic process"/>
    <property type="evidence" value="ECO:0007669"/>
    <property type="project" value="InterPro"/>
</dbReference>
<feature type="binding site" evidence="16">
    <location>
        <position position="255"/>
    </location>
    <ligand>
        <name>NAD(+)</name>
        <dbReference type="ChEBI" id="CHEBI:57540"/>
    </ligand>
</feature>
<dbReference type="GO" id="GO:0047952">
    <property type="term" value="F:glycerol-3-phosphate dehydrogenase [NAD(P)+] activity"/>
    <property type="evidence" value="ECO:0007669"/>
    <property type="project" value="UniProtKB-UniRule"/>
</dbReference>
<feature type="binding site" evidence="16">
    <location>
        <position position="140"/>
    </location>
    <ligand>
        <name>NAD(+)</name>
        <dbReference type="ChEBI" id="CHEBI:57540"/>
    </ligand>
</feature>
<feature type="binding site" evidence="15">
    <location>
        <begin position="255"/>
        <end position="256"/>
    </location>
    <ligand>
        <name>substrate</name>
    </ligand>
</feature>
<accession>A0AAE7CQF9</accession>
<keyword evidence="3 13" id="KW-0521">NADP</keyword>
<feature type="binding site" evidence="13">
    <location>
        <position position="244"/>
    </location>
    <ligand>
        <name>sn-glycerol 3-phosphate</name>
        <dbReference type="ChEBI" id="CHEBI:57597"/>
    </ligand>
</feature>
<feature type="binding site" evidence="13">
    <location>
        <position position="108"/>
    </location>
    <ligand>
        <name>NADPH</name>
        <dbReference type="ChEBI" id="CHEBI:57783"/>
    </ligand>
</feature>
<dbReference type="EMBL" id="CP038241">
    <property type="protein sequence ID" value="QIV95732.1"/>
    <property type="molecule type" value="Genomic_DNA"/>
</dbReference>
<feature type="domain" description="Glycerol-3-phosphate dehydrogenase NAD-dependent N-terminal" evidence="18">
    <location>
        <begin position="5"/>
        <end position="160"/>
    </location>
</feature>
<evidence type="ECO:0000256" key="13">
    <source>
        <dbReference type="HAMAP-Rule" id="MF_00394"/>
    </source>
</evidence>
<evidence type="ECO:0000256" key="16">
    <source>
        <dbReference type="PIRSR" id="PIRSR000114-3"/>
    </source>
</evidence>
<protein>
    <recommendedName>
        <fullName evidence="11 13">Glycerol-3-phosphate dehydrogenase [NAD(P)+]</fullName>
        <ecNumber evidence="10 13">1.1.1.94</ecNumber>
    </recommendedName>
    <alternativeName>
        <fullName evidence="13">NAD(P)(+)-dependent glycerol-3-phosphate dehydrogenase</fullName>
    </alternativeName>
    <alternativeName>
        <fullName evidence="12 13">NAD(P)H-dependent dihydroxyacetone-phosphate reductase</fullName>
    </alternativeName>
</protein>
<keyword evidence="4 13" id="KW-0560">Oxidoreductase</keyword>
<evidence type="ECO:0000256" key="11">
    <source>
        <dbReference type="ARBA" id="ARBA00069372"/>
    </source>
</evidence>
<feature type="binding site" evidence="13">
    <location>
        <position position="279"/>
    </location>
    <ligand>
        <name>NADPH</name>
        <dbReference type="ChEBI" id="CHEBI:57783"/>
    </ligand>
</feature>
<dbReference type="HAMAP" id="MF_00394">
    <property type="entry name" value="NAD_Glyc3P_dehydrog"/>
    <property type="match status" value="1"/>
</dbReference>
<feature type="binding site" evidence="13">
    <location>
        <position position="256"/>
    </location>
    <ligand>
        <name>sn-glycerol 3-phosphate</name>
        <dbReference type="ChEBI" id="CHEBI:57597"/>
    </ligand>
</feature>
<dbReference type="InterPro" id="IPR008927">
    <property type="entry name" value="6-PGluconate_DH-like_C_sf"/>
</dbReference>
<dbReference type="PANTHER" id="PTHR11728:SF1">
    <property type="entry name" value="GLYCEROL-3-PHOSPHATE DEHYDROGENASE [NAD(+)] 2, CHLOROPLASTIC"/>
    <property type="match status" value="1"/>
</dbReference>
<feature type="binding site" evidence="13">
    <location>
        <position position="34"/>
    </location>
    <ligand>
        <name>NADPH</name>
        <dbReference type="ChEBI" id="CHEBI:57783"/>
    </ligand>
</feature>
<evidence type="ECO:0000256" key="10">
    <source>
        <dbReference type="ARBA" id="ARBA00066687"/>
    </source>
</evidence>
<evidence type="ECO:0000259" key="18">
    <source>
        <dbReference type="Pfam" id="PF01210"/>
    </source>
</evidence>
<feature type="binding site" evidence="16">
    <location>
        <begin position="9"/>
        <end position="14"/>
    </location>
    <ligand>
        <name>NAD(+)</name>
        <dbReference type="ChEBI" id="CHEBI:57540"/>
    </ligand>
</feature>
<dbReference type="Proteomes" id="UP000502004">
    <property type="component" value="Chromosome"/>
</dbReference>
<feature type="binding site" evidence="13">
    <location>
        <position position="255"/>
    </location>
    <ligand>
        <name>sn-glycerol 3-phosphate</name>
        <dbReference type="ChEBI" id="CHEBI:57597"/>
    </ligand>
</feature>
<dbReference type="GO" id="GO:0046168">
    <property type="term" value="P:glycerol-3-phosphate catabolic process"/>
    <property type="evidence" value="ECO:0007669"/>
    <property type="project" value="InterPro"/>
</dbReference>
<dbReference type="RefSeq" id="WP_133942403.1">
    <property type="nucleotide sequence ID" value="NZ_CP038241.1"/>
</dbReference>
<dbReference type="PRINTS" id="PR00077">
    <property type="entry name" value="GPDHDRGNASE"/>
</dbReference>
<feature type="binding site" evidence="13">
    <location>
        <position position="140"/>
    </location>
    <ligand>
        <name>NADPH</name>
        <dbReference type="ChEBI" id="CHEBI:57783"/>
    </ligand>
</feature>
<evidence type="ECO:0000256" key="9">
    <source>
        <dbReference type="ARBA" id="ARBA00052716"/>
    </source>
</evidence>
<comment type="function">
    <text evidence="13">Catalyzes the reduction of the glycolytic intermediate dihydroxyacetone phosphate (DHAP) to sn-glycerol 3-phosphate (G3P), the key precursor for phospholipid synthesis.</text>
</comment>
<comment type="similarity">
    <text evidence="1 13 17">Belongs to the NAD-dependent glycerol-3-phosphate dehydrogenase family.</text>
</comment>
<keyword evidence="2 13" id="KW-0444">Lipid biosynthesis</keyword>
<dbReference type="GO" id="GO:0051287">
    <property type="term" value="F:NAD binding"/>
    <property type="evidence" value="ECO:0007669"/>
    <property type="project" value="InterPro"/>
</dbReference>
<evidence type="ECO:0000256" key="7">
    <source>
        <dbReference type="ARBA" id="ARBA00023209"/>
    </source>
</evidence>
<feature type="domain" description="Glycerol-3-phosphate dehydrogenase NAD-dependent C-terminal" evidence="19">
    <location>
        <begin position="180"/>
        <end position="320"/>
    </location>
</feature>
<keyword evidence="6 13" id="KW-0443">Lipid metabolism</keyword>
<evidence type="ECO:0000256" key="14">
    <source>
        <dbReference type="PIRSR" id="PIRSR000114-1"/>
    </source>
</evidence>
<dbReference type="GO" id="GO:0005829">
    <property type="term" value="C:cytosol"/>
    <property type="evidence" value="ECO:0007669"/>
    <property type="project" value="TreeGrafter"/>
</dbReference>
<feature type="binding site" evidence="13">
    <location>
        <position position="281"/>
    </location>
    <ligand>
        <name>NADPH</name>
        <dbReference type="ChEBI" id="CHEBI:57783"/>
    </ligand>
</feature>
<proteinExistence type="inferred from homology"/>